<accession>A0ABQ4XJ53</accession>
<dbReference type="PANTHER" id="PTHR33223:SF11">
    <property type="entry name" value="ELEMENT PROTEIN, PUTATIVE-RELATED"/>
    <property type="match status" value="1"/>
</dbReference>
<organism evidence="2 3">
    <name type="scientific">Tanacetum coccineum</name>
    <dbReference type="NCBI Taxonomy" id="301880"/>
    <lineage>
        <taxon>Eukaryota</taxon>
        <taxon>Viridiplantae</taxon>
        <taxon>Streptophyta</taxon>
        <taxon>Embryophyta</taxon>
        <taxon>Tracheophyta</taxon>
        <taxon>Spermatophyta</taxon>
        <taxon>Magnoliopsida</taxon>
        <taxon>eudicotyledons</taxon>
        <taxon>Gunneridae</taxon>
        <taxon>Pentapetalae</taxon>
        <taxon>asterids</taxon>
        <taxon>campanulids</taxon>
        <taxon>Asterales</taxon>
        <taxon>Asteraceae</taxon>
        <taxon>Asteroideae</taxon>
        <taxon>Anthemideae</taxon>
        <taxon>Anthemidinae</taxon>
        <taxon>Tanacetum</taxon>
    </lineage>
</organism>
<proteinExistence type="predicted"/>
<keyword evidence="3" id="KW-1185">Reference proteome</keyword>
<comment type="caution">
    <text evidence="2">The sequence shown here is derived from an EMBL/GenBank/DDBJ whole genome shotgun (WGS) entry which is preliminary data.</text>
</comment>
<dbReference type="Pfam" id="PF03732">
    <property type="entry name" value="Retrotrans_gag"/>
    <property type="match status" value="1"/>
</dbReference>
<feature type="domain" description="Retrotransposon gag" evidence="1">
    <location>
        <begin position="96"/>
        <end position="187"/>
    </location>
</feature>
<keyword evidence="2" id="KW-0695">RNA-directed DNA polymerase</keyword>
<evidence type="ECO:0000313" key="2">
    <source>
        <dbReference type="EMBL" id="GJS65359.1"/>
    </source>
</evidence>
<protein>
    <submittedName>
        <fullName evidence="2">Reverse transcriptase domain-containing protein</fullName>
    </submittedName>
</protein>
<dbReference type="GO" id="GO:0003964">
    <property type="term" value="F:RNA-directed DNA polymerase activity"/>
    <property type="evidence" value="ECO:0007669"/>
    <property type="project" value="UniProtKB-KW"/>
</dbReference>
<reference evidence="2" key="1">
    <citation type="journal article" date="2022" name="Int. J. Mol. Sci.">
        <title>Draft Genome of Tanacetum Coccineum: Genomic Comparison of Closely Related Tanacetum-Family Plants.</title>
        <authorList>
            <person name="Yamashiro T."/>
            <person name="Shiraishi A."/>
            <person name="Nakayama K."/>
            <person name="Satake H."/>
        </authorList>
    </citation>
    <scope>NUCLEOTIDE SEQUENCE</scope>
</reference>
<gene>
    <name evidence="2" type="ORF">Tco_0679923</name>
</gene>
<reference evidence="2" key="2">
    <citation type="submission" date="2022-01" db="EMBL/GenBank/DDBJ databases">
        <authorList>
            <person name="Yamashiro T."/>
            <person name="Shiraishi A."/>
            <person name="Satake H."/>
            <person name="Nakayama K."/>
        </authorList>
    </citation>
    <scope>NUCLEOTIDE SEQUENCE</scope>
</reference>
<evidence type="ECO:0000259" key="1">
    <source>
        <dbReference type="Pfam" id="PF03732"/>
    </source>
</evidence>
<dbReference type="PANTHER" id="PTHR33223">
    <property type="entry name" value="CCHC-TYPE DOMAIN-CONTAINING PROTEIN"/>
    <property type="match status" value="1"/>
</dbReference>
<evidence type="ECO:0000313" key="3">
    <source>
        <dbReference type="Proteomes" id="UP001151760"/>
    </source>
</evidence>
<keyword evidence="2" id="KW-0548">Nucleotidyltransferase</keyword>
<dbReference type="InterPro" id="IPR005162">
    <property type="entry name" value="Retrotrans_gag_dom"/>
</dbReference>
<dbReference type="EMBL" id="BQNB010009572">
    <property type="protein sequence ID" value="GJS65359.1"/>
    <property type="molecule type" value="Genomic_DNA"/>
</dbReference>
<dbReference type="Proteomes" id="UP001151760">
    <property type="component" value="Unassembled WGS sequence"/>
</dbReference>
<sequence length="311" mass="36572">MFRDNSNSLPSQIHDLRTMEELHKSSLIGRGGPIAPTTVQQPIFVLKNYMIERLRQNCQFYGFQDEDANEHLNKYLSITQFIKKNGVSKDIVNLNLFLFSLTHDAETWFYSLKTHSILTWEEMVSKFLSKYYSYSNALQLRKNILNFQQLPTESVFQAWERFKSYLRKCPDHRILLVDQILTFSHGITMIDREKNHDGCRRGTPKFIMTLPLDQVIHTPFTIQTPKRVMRINLQKQRSQRSIFLLGDKEIKFNPFKDIDDPVPIPRVSEKPLDSLDPILKTFDMTITNPLFDFDSEFTLNSDNHIFDIQTD</sequence>
<keyword evidence="2" id="KW-0808">Transferase</keyword>
<name>A0ABQ4XJ53_9ASTR</name>